<protein>
    <recommendedName>
        <fullName evidence="5">DNA2/NAM7 helicase helicase domain-containing protein</fullName>
    </recommendedName>
</protein>
<evidence type="ECO:0000256" key="1">
    <source>
        <dbReference type="ARBA" id="ARBA00022741"/>
    </source>
</evidence>
<keyword evidence="7" id="KW-1185">Reference proteome</keyword>
<evidence type="ECO:0000313" key="7">
    <source>
        <dbReference type="Proteomes" id="UP001215598"/>
    </source>
</evidence>
<name>A0AAD7JZ62_9AGAR</name>
<evidence type="ECO:0000259" key="5">
    <source>
        <dbReference type="Pfam" id="PF13086"/>
    </source>
</evidence>
<sequence length="632" mass="70052">MEHPPFTIDQNIFKASHSTPIRATTWPLGGLTRKILDDFLDTTNDGVIGIAPAYGTNSVLSLLAFASSSKVLVVQLANQTKGKKAKGRNFLEELLLSPSLCRYAFQMDVLATSLYWDLKLRIRSAVDLLSVSRTDDRYSTQAIMNALGGEVDLHKENLNSLFRGGENLDGSTLREVALQAWVAWRAASLDQMTARLNEVPRIDTSTFDETRLAVFAKMVRETRCLEALKPTSIANEIADDYIVSGDKLQVTCTRFKNRVRAPGDRIQIEFSTSQGQRRTVSGKASTVNGRGVEINLSDSLPPIGSIKITTIGKEPLTEGERQRVNITLEALQGTSTIADKPFFQAIWLPQETPSWSEWSTIRVPVFFTRPLNDSQTQAVEAIVSPEPITIIQGPPGTGKTTVIAAAVMSISLSFARGRTVWLVAQSNVAVKNIAEKLASVDFLDFKLLVSKDFHYDWHEHLYDKINPNLIRSDTFPNSPVEAERLLMGTTVILCTLSMLSNLRISIITRLVPLETVIVDEASQVEMGNFVPMISLYSTSLRKLVFIGDDKQYRMPRQLGLFIGNEVYDSKLKTIHPIATPCCSFVDVKRSKESSRGFSWIVCSVPSLSPRTKPGIERGRGLGCDPRGARLRE</sequence>
<dbReference type="InterPro" id="IPR027417">
    <property type="entry name" value="P-loop_NTPase"/>
</dbReference>
<dbReference type="SUPFAM" id="SSF52540">
    <property type="entry name" value="P-loop containing nucleoside triphosphate hydrolases"/>
    <property type="match status" value="1"/>
</dbReference>
<feature type="domain" description="DNA2/NAM7 helicase helicase" evidence="5">
    <location>
        <begin position="483"/>
        <end position="551"/>
    </location>
</feature>
<dbReference type="Pfam" id="PF13086">
    <property type="entry name" value="AAA_11"/>
    <property type="match status" value="2"/>
</dbReference>
<dbReference type="EMBL" id="JARKIB010000013">
    <property type="protein sequence ID" value="KAJ7773413.1"/>
    <property type="molecule type" value="Genomic_DNA"/>
</dbReference>
<dbReference type="AlphaFoldDB" id="A0AAD7JZ62"/>
<gene>
    <name evidence="6" type="ORF">B0H16DRAFT_1304711</name>
</gene>
<dbReference type="PANTHER" id="PTHR43788">
    <property type="entry name" value="DNA2/NAM7 HELICASE FAMILY MEMBER"/>
    <property type="match status" value="1"/>
</dbReference>
<dbReference type="Gene3D" id="3.40.50.300">
    <property type="entry name" value="P-loop containing nucleotide triphosphate hydrolases"/>
    <property type="match status" value="1"/>
</dbReference>
<feature type="domain" description="DNA2/NAM7 helicase helicase" evidence="5">
    <location>
        <begin position="371"/>
        <end position="439"/>
    </location>
</feature>
<accession>A0AAD7JZ62</accession>
<dbReference type="PANTHER" id="PTHR43788:SF16">
    <property type="entry name" value="HELICASE WITH ZINC FINGER 2"/>
    <property type="match status" value="1"/>
</dbReference>
<evidence type="ECO:0000256" key="2">
    <source>
        <dbReference type="ARBA" id="ARBA00022801"/>
    </source>
</evidence>
<dbReference type="GO" id="GO:0016787">
    <property type="term" value="F:hydrolase activity"/>
    <property type="evidence" value="ECO:0007669"/>
    <property type="project" value="UniProtKB-KW"/>
</dbReference>
<dbReference type="GO" id="GO:0043139">
    <property type="term" value="F:5'-3' DNA helicase activity"/>
    <property type="evidence" value="ECO:0007669"/>
    <property type="project" value="TreeGrafter"/>
</dbReference>
<proteinExistence type="predicted"/>
<keyword evidence="2" id="KW-0378">Hydrolase</keyword>
<dbReference type="Proteomes" id="UP001215598">
    <property type="component" value="Unassembled WGS sequence"/>
</dbReference>
<keyword evidence="3" id="KW-0347">Helicase</keyword>
<evidence type="ECO:0000256" key="3">
    <source>
        <dbReference type="ARBA" id="ARBA00022806"/>
    </source>
</evidence>
<dbReference type="InterPro" id="IPR050534">
    <property type="entry name" value="Coronavir_polyprotein_1ab"/>
</dbReference>
<evidence type="ECO:0000256" key="4">
    <source>
        <dbReference type="ARBA" id="ARBA00022840"/>
    </source>
</evidence>
<keyword evidence="1" id="KW-0547">Nucleotide-binding</keyword>
<dbReference type="GO" id="GO:0005524">
    <property type="term" value="F:ATP binding"/>
    <property type="evidence" value="ECO:0007669"/>
    <property type="project" value="UniProtKB-KW"/>
</dbReference>
<organism evidence="6 7">
    <name type="scientific">Mycena metata</name>
    <dbReference type="NCBI Taxonomy" id="1033252"/>
    <lineage>
        <taxon>Eukaryota</taxon>
        <taxon>Fungi</taxon>
        <taxon>Dikarya</taxon>
        <taxon>Basidiomycota</taxon>
        <taxon>Agaricomycotina</taxon>
        <taxon>Agaricomycetes</taxon>
        <taxon>Agaricomycetidae</taxon>
        <taxon>Agaricales</taxon>
        <taxon>Marasmiineae</taxon>
        <taxon>Mycenaceae</taxon>
        <taxon>Mycena</taxon>
    </lineage>
</organism>
<dbReference type="InterPro" id="IPR041677">
    <property type="entry name" value="DNA2/NAM7_AAA_11"/>
</dbReference>
<reference evidence="6" key="1">
    <citation type="submission" date="2023-03" db="EMBL/GenBank/DDBJ databases">
        <title>Massive genome expansion in bonnet fungi (Mycena s.s.) driven by repeated elements and novel gene families across ecological guilds.</title>
        <authorList>
            <consortium name="Lawrence Berkeley National Laboratory"/>
            <person name="Harder C.B."/>
            <person name="Miyauchi S."/>
            <person name="Viragh M."/>
            <person name="Kuo A."/>
            <person name="Thoen E."/>
            <person name="Andreopoulos B."/>
            <person name="Lu D."/>
            <person name="Skrede I."/>
            <person name="Drula E."/>
            <person name="Henrissat B."/>
            <person name="Morin E."/>
            <person name="Kohler A."/>
            <person name="Barry K."/>
            <person name="LaButti K."/>
            <person name="Morin E."/>
            <person name="Salamov A."/>
            <person name="Lipzen A."/>
            <person name="Mereny Z."/>
            <person name="Hegedus B."/>
            <person name="Baldrian P."/>
            <person name="Stursova M."/>
            <person name="Weitz H."/>
            <person name="Taylor A."/>
            <person name="Grigoriev I.V."/>
            <person name="Nagy L.G."/>
            <person name="Martin F."/>
            <person name="Kauserud H."/>
        </authorList>
    </citation>
    <scope>NUCLEOTIDE SEQUENCE</scope>
    <source>
        <strain evidence="6">CBHHK182m</strain>
    </source>
</reference>
<comment type="caution">
    <text evidence="6">The sequence shown here is derived from an EMBL/GenBank/DDBJ whole genome shotgun (WGS) entry which is preliminary data.</text>
</comment>
<evidence type="ECO:0000313" key="6">
    <source>
        <dbReference type="EMBL" id="KAJ7773413.1"/>
    </source>
</evidence>
<keyword evidence="4" id="KW-0067">ATP-binding</keyword>